<sequence>MTEKKAQKILRILIFVLLASLLILAFFTYNFYDTSVVKNKELNLQRQALTKELTALKNNYKTLAEQNTSLKEELKNKEQQVKKIIDSLNGAKLNQRFFQQYQFKASLYLREKQKLALQVDSLLQENKSLKTEVQTVENTIQAKARIADSLRIVNKKLLQKINETPTLQLIGFEQKLLKAVSGDKTTLKAKKVKQIELCFHVIRSPFYEVAQEKIYIQIINPSGNVIGEVGTTKINNQVLRYSFHETINILKIDEQQCVALPIEGLTPGTYFVNIFSKNQLLKSTSFTLN</sequence>
<name>A0A840EW42_9FLAO</name>
<proteinExistence type="predicted"/>
<dbReference type="GO" id="GO:0051301">
    <property type="term" value="P:cell division"/>
    <property type="evidence" value="ECO:0007669"/>
    <property type="project" value="UniProtKB-KW"/>
</dbReference>
<keyword evidence="3" id="KW-0131">Cell cycle</keyword>
<dbReference type="RefSeq" id="WP_183476126.1">
    <property type="nucleotide sequence ID" value="NZ_JACIFO010000002.1"/>
</dbReference>
<keyword evidence="1" id="KW-0175">Coiled coil</keyword>
<accession>A0A840EW42</accession>
<evidence type="ECO:0000313" key="4">
    <source>
        <dbReference type="Proteomes" id="UP000553034"/>
    </source>
</evidence>
<keyword evidence="2" id="KW-0812">Transmembrane</keyword>
<evidence type="ECO:0000256" key="2">
    <source>
        <dbReference type="SAM" id="Phobius"/>
    </source>
</evidence>
<keyword evidence="3" id="KW-0132">Cell division</keyword>
<dbReference type="EMBL" id="JACIFO010000002">
    <property type="protein sequence ID" value="MBB4118284.1"/>
    <property type="molecule type" value="Genomic_DNA"/>
</dbReference>
<keyword evidence="2" id="KW-1133">Transmembrane helix</keyword>
<comment type="caution">
    <text evidence="3">The sequence shown here is derived from an EMBL/GenBank/DDBJ whole genome shotgun (WGS) entry which is preliminary data.</text>
</comment>
<protein>
    <submittedName>
        <fullName evidence="3">Cell division protein FtsB/RNase P/RNase MRP subunit POP5</fullName>
    </submittedName>
</protein>
<gene>
    <name evidence="3" type="ORF">GGR32_000558</name>
</gene>
<evidence type="ECO:0000256" key="1">
    <source>
        <dbReference type="SAM" id="Coils"/>
    </source>
</evidence>
<organism evidence="3 4">
    <name type="scientific">Mesonia hippocampi</name>
    <dbReference type="NCBI Taxonomy" id="1628250"/>
    <lineage>
        <taxon>Bacteria</taxon>
        <taxon>Pseudomonadati</taxon>
        <taxon>Bacteroidota</taxon>
        <taxon>Flavobacteriia</taxon>
        <taxon>Flavobacteriales</taxon>
        <taxon>Flavobacteriaceae</taxon>
        <taxon>Mesonia</taxon>
    </lineage>
</organism>
<feature type="transmembrane region" description="Helical" evidence="2">
    <location>
        <begin position="12"/>
        <end position="32"/>
    </location>
</feature>
<dbReference type="Proteomes" id="UP000553034">
    <property type="component" value="Unassembled WGS sequence"/>
</dbReference>
<dbReference type="AlphaFoldDB" id="A0A840EW42"/>
<keyword evidence="2" id="KW-0472">Membrane</keyword>
<feature type="coiled-coil region" evidence="1">
    <location>
        <begin position="39"/>
        <end position="139"/>
    </location>
</feature>
<keyword evidence="4" id="KW-1185">Reference proteome</keyword>
<reference evidence="3 4" key="1">
    <citation type="submission" date="2020-08" db="EMBL/GenBank/DDBJ databases">
        <title>Genomic Encyclopedia of Type Strains, Phase IV (KMG-IV): sequencing the most valuable type-strain genomes for metagenomic binning, comparative biology and taxonomic classification.</title>
        <authorList>
            <person name="Goeker M."/>
        </authorList>
    </citation>
    <scope>NUCLEOTIDE SEQUENCE [LARGE SCALE GENOMIC DNA]</scope>
    <source>
        <strain evidence="3 4">DSM 29568</strain>
    </source>
</reference>
<evidence type="ECO:0000313" key="3">
    <source>
        <dbReference type="EMBL" id="MBB4118284.1"/>
    </source>
</evidence>